<feature type="binding site" evidence="15">
    <location>
        <position position="35"/>
    </location>
    <ligand>
        <name>Mg(2+)</name>
        <dbReference type="ChEBI" id="CHEBI:18420"/>
        <label>2</label>
    </ligand>
</feature>
<evidence type="ECO:0000256" key="5">
    <source>
        <dbReference type="ARBA" id="ARBA00022519"/>
    </source>
</evidence>
<keyword evidence="2 16" id="KW-0813">Transport</keyword>
<evidence type="ECO:0000256" key="10">
    <source>
        <dbReference type="ARBA" id="ARBA00023065"/>
    </source>
</evidence>
<proteinExistence type="inferred from homology"/>
<feature type="transmembrane region" description="Helical" evidence="16">
    <location>
        <begin position="691"/>
        <end position="712"/>
    </location>
</feature>
<dbReference type="InterPro" id="IPR005225">
    <property type="entry name" value="Small_GTP-bd"/>
</dbReference>
<feature type="transmembrane region" description="Helical" evidence="16">
    <location>
        <begin position="751"/>
        <end position="772"/>
    </location>
</feature>
<feature type="binding site" evidence="14">
    <location>
        <begin position="70"/>
        <end position="73"/>
    </location>
    <ligand>
        <name>GTP</name>
        <dbReference type="ChEBI" id="CHEBI:37565"/>
        <label>1</label>
    </ligand>
</feature>
<dbReference type="Pfam" id="PF02421">
    <property type="entry name" value="FeoB_N"/>
    <property type="match status" value="1"/>
</dbReference>
<comment type="similarity">
    <text evidence="16">Belongs to the TRAFAC class TrmE-Era-EngA-EngB-Septin-like GTPase superfamily. FeoB GTPase (TC 9.A.8) family.</text>
</comment>
<reference evidence="18 19" key="1">
    <citation type="submission" date="2016-03" db="EMBL/GenBank/DDBJ databases">
        <title>Chemosynthetic sulphur-oxidizing symbionts of marine invertebrate animals are capable of nitrogen fixation.</title>
        <authorList>
            <person name="Petersen J.M."/>
            <person name="Kemper A."/>
            <person name="Gruber-Vodicka H."/>
            <person name="Cardini U."/>
            <person name="Geest Mvander."/>
            <person name="Kleiner M."/>
            <person name="Bulgheresi S."/>
            <person name="Fussmann M."/>
            <person name="Herbold C."/>
            <person name="Seah B.K.B."/>
            <person name="Antony C.Paul."/>
            <person name="Liu D."/>
            <person name="Belitz A."/>
            <person name="Weber M."/>
        </authorList>
    </citation>
    <scope>NUCLEOTIDE SEQUENCE [LARGE SCALE GENOMIC DNA]</scope>
    <source>
        <strain evidence="18">G_D</strain>
    </source>
</reference>
<dbReference type="GO" id="GO:0005886">
    <property type="term" value="C:plasma membrane"/>
    <property type="evidence" value="ECO:0007669"/>
    <property type="project" value="UniProtKB-SubCell"/>
</dbReference>
<evidence type="ECO:0000256" key="12">
    <source>
        <dbReference type="ARBA" id="ARBA00023136"/>
    </source>
</evidence>
<feature type="transmembrane region" description="Helical" evidence="16">
    <location>
        <begin position="350"/>
        <end position="380"/>
    </location>
</feature>
<evidence type="ECO:0000256" key="11">
    <source>
        <dbReference type="ARBA" id="ARBA00023134"/>
    </source>
</evidence>
<feature type="binding site" evidence="15">
    <location>
        <position position="39"/>
    </location>
    <ligand>
        <name>Mg(2+)</name>
        <dbReference type="ChEBI" id="CHEBI:18420"/>
        <label>2</label>
    </ligand>
</feature>
<keyword evidence="15" id="KW-0460">Magnesium</keyword>
<dbReference type="STRING" id="1818881.A3196_05175"/>
<evidence type="ECO:0000313" key="19">
    <source>
        <dbReference type="Proteomes" id="UP000094849"/>
    </source>
</evidence>
<evidence type="ECO:0000256" key="9">
    <source>
        <dbReference type="ARBA" id="ARBA00023004"/>
    </source>
</evidence>
<dbReference type="AlphaFoldDB" id="A0A1E2UNB9"/>
<protein>
    <recommendedName>
        <fullName evidence="13 16">Ferrous iron transport protein B</fullName>
    </recommendedName>
</protein>
<keyword evidence="19" id="KW-1185">Reference proteome</keyword>
<dbReference type="NCBIfam" id="TIGR00437">
    <property type="entry name" value="feoB"/>
    <property type="match status" value="1"/>
</dbReference>
<feature type="transmembrane region" description="Helical" evidence="16">
    <location>
        <begin position="438"/>
        <end position="463"/>
    </location>
</feature>
<keyword evidence="11 14" id="KW-0342">GTP-binding</keyword>
<feature type="transmembrane region" description="Helical" evidence="16">
    <location>
        <begin position="469"/>
        <end position="489"/>
    </location>
</feature>
<name>A0A1E2UNB9_9GAMM</name>
<feature type="binding site" evidence="14">
    <location>
        <begin position="24"/>
        <end position="31"/>
    </location>
    <ligand>
        <name>GTP</name>
        <dbReference type="ChEBI" id="CHEBI:37565"/>
        <label>1</label>
    </ligand>
</feature>
<evidence type="ECO:0000256" key="14">
    <source>
        <dbReference type="PIRSR" id="PIRSR603373-1"/>
    </source>
</evidence>
<evidence type="ECO:0000256" key="6">
    <source>
        <dbReference type="ARBA" id="ARBA00022692"/>
    </source>
</evidence>
<evidence type="ECO:0000256" key="4">
    <source>
        <dbReference type="ARBA" id="ARBA00022496"/>
    </source>
</evidence>
<sequence>MACHDTESSSSRPNSGILTIALAGNPNCGKTALFNILTGIRQRTGNWPGVTVDRKEGQFTIDSDEVNAVDLPGIYSLDASSQDEKVTRDYLLSGEADLIVNVVDASNLERNLYFTVQMLEMGVPLILALNMMDVARKRGLEIDIQRLSEELGCQVIPIVAVSGEGVTKLKGTIQDLAAERVKGGFPLAQDEVVEQAITDLESGLQLPESRYHSQRRWLLLKMLEGDEFALNYADDLLHERIRHWGKMIEDRVDEELDIHIADSRFSHAHAIAQIATRNHGRLEKTVSDRIDKLVLSRLFGIPIFLAVMYLMFMFAINIGGAFIDFFDGVAGALFVDGFGRLLNSWGLPDWLVVLLADGAGGGIQVVATFIPIITALYLFLSVVEDSGYMARAAFVMDRFMRSIGLPGKAFVPMIVGFGCNVPAVMATRTLESERERKLTILMNPFMSCGARLPVYVLFAAAFFPESGQNLVFGLYLIGIMVAILTGLIMKKTLLSGESSGFMMELPHYHMPTLRGVMLRTWDRVKLFIKEAGQVIVLMVLVINTLNSIGTDGSFGNEDTEHSVLSAVSKAVTPVLSPMGISEDNWPATVGVFTGILAKETVVGTLDALYTNLANDEAGITPQHDAFDFWRAIREAAASVPENLLGVKDLVTDPLAMDVGDISNQQAAAEAQEINVGIFGAMAARFDGQAGAFAYLLFILLYSPCVATIGAIRREAGAKWAAFVVAWSTGVAYISASLFYQLSTYDSHPDSGLFWVIVLIGMLVATIAGLRFWSLRDQSNTEVEA</sequence>
<dbReference type="NCBIfam" id="TIGR00231">
    <property type="entry name" value="small_GTP"/>
    <property type="match status" value="1"/>
</dbReference>
<evidence type="ECO:0000256" key="8">
    <source>
        <dbReference type="ARBA" id="ARBA00022989"/>
    </source>
</evidence>
<dbReference type="Pfam" id="PF17910">
    <property type="entry name" value="FeoB_Cyto"/>
    <property type="match status" value="1"/>
</dbReference>
<keyword evidence="8 16" id="KW-1133">Transmembrane helix</keyword>
<feature type="transmembrane region" description="Helical" evidence="16">
    <location>
        <begin position="294"/>
        <end position="312"/>
    </location>
</feature>
<keyword evidence="12 16" id="KW-0472">Membrane</keyword>
<dbReference type="NCBIfam" id="NF007105">
    <property type="entry name" value="PRK09554.1"/>
    <property type="match status" value="1"/>
</dbReference>
<comment type="caution">
    <text evidence="18">The sequence shown here is derived from an EMBL/GenBank/DDBJ whole genome shotgun (WGS) entry which is preliminary data.</text>
</comment>
<evidence type="ECO:0000256" key="7">
    <source>
        <dbReference type="ARBA" id="ARBA00022741"/>
    </source>
</evidence>
<dbReference type="CDD" id="cd01879">
    <property type="entry name" value="FeoB"/>
    <property type="match status" value="1"/>
</dbReference>
<feature type="domain" description="FeoB-type G" evidence="17">
    <location>
        <begin position="17"/>
        <end position="179"/>
    </location>
</feature>
<dbReference type="GO" id="GO:0046872">
    <property type="term" value="F:metal ion binding"/>
    <property type="evidence" value="ECO:0007669"/>
    <property type="project" value="UniProtKB-KW"/>
</dbReference>
<dbReference type="FunFam" id="3.40.50.300:FF:000426">
    <property type="entry name" value="Ferrous iron transport protein B"/>
    <property type="match status" value="1"/>
</dbReference>
<dbReference type="SUPFAM" id="SSF52540">
    <property type="entry name" value="P-loop containing nucleoside triphosphate hydrolases"/>
    <property type="match status" value="1"/>
</dbReference>
<evidence type="ECO:0000256" key="2">
    <source>
        <dbReference type="ARBA" id="ARBA00022448"/>
    </source>
</evidence>
<keyword evidence="10" id="KW-0406">Ion transport</keyword>
<dbReference type="InterPro" id="IPR041069">
    <property type="entry name" value="FeoB_Cyto"/>
</dbReference>
<dbReference type="Gene3D" id="1.10.287.1770">
    <property type="match status" value="1"/>
</dbReference>
<dbReference type="PANTHER" id="PTHR43185">
    <property type="entry name" value="FERROUS IRON TRANSPORT PROTEIN B"/>
    <property type="match status" value="1"/>
</dbReference>
<dbReference type="InterPro" id="IPR003373">
    <property type="entry name" value="Fe2_transport_prot-B"/>
</dbReference>
<dbReference type="InterPro" id="IPR050860">
    <property type="entry name" value="FeoB_GTPase"/>
</dbReference>
<keyword evidence="4 16" id="KW-0410">Iron transport</keyword>
<evidence type="ECO:0000256" key="3">
    <source>
        <dbReference type="ARBA" id="ARBA00022475"/>
    </source>
</evidence>
<dbReference type="PANTHER" id="PTHR43185:SF1">
    <property type="entry name" value="FE(2+) TRANSPORTER FEOB"/>
    <property type="match status" value="1"/>
</dbReference>
<dbReference type="PROSITE" id="PS51711">
    <property type="entry name" value="G_FEOB"/>
    <property type="match status" value="1"/>
</dbReference>
<evidence type="ECO:0000259" key="17">
    <source>
        <dbReference type="PROSITE" id="PS51711"/>
    </source>
</evidence>
<feature type="binding site" evidence="15">
    <location>
        <position position="38"/>
    </location>
    <ligand>
        <name>Mg(2+)</name>
        <dbReference type="ChEBI" id="CHEBI:18420"/>
        <label>2</label>
    </ligand>
</feature>
<evidence type="ECO:0000313" key="18">
    <source>
        <dbReference type="EMBL" id="ODB96206.1"/>
    </source>
</evidence>
<comment type="subcellular location">
    <subcellularLocation>
        <location evidence="1 16">Cell inner membrane</location>
        <topology evidence="1 16">Multi-pass membrane protein</topology>
    </subcellularLocation>
</comment>
<dbReference type="EMBL" id="LVJZ01000003">
    <property type="protein sequence ID" value="ODB96206.1"/>
    <property type="molecule type" value="Genomic_DNA"/>
</dbReference>
<dbReference type="Proteomes" id="UP000094849">
    <property type="component" value="Unassembled WGS sequence"/>
</dbReference>
<feature type="binding site" evidence="14">
    <location>
        <begin position="49"/>
        <end position="53"/>
    </location>
    <ligand>
        <name>GTP</name>
        <dbReference type="ChEBI" id="CHEBI:37565"/>
        <label>1</label>
    </ligand>
</feature>
<evidence type="ECO:0000256" key="16">
    <source>
        <dbReference type="RuleBase" id="RU362098"/>
    </source>
</evidence>
<dbReference type="Gene3D" id="3.40.50.300">
    <property type="entry name" value="P-loop containing nucleotide triphosphate hydrolases"/>
    <property type="match status" value="1"/>
</dbReference>
<evidence type="ECO:0000256" key="13">
    <source>
        <dbReference type="NCBIfam" id="TIGR00437"/>
    </source>
</evidence>
<keyword evidence="5" id="KW-0997">Cell inner membrane</keyword>
<evidence type="ECO:0000256" key="15">
    <source>
        <dbReference type="PIRSR" id="PIRSR603373-2"/>
    </source>
</evidence>
<comment type="function">
    <text evidence="16">Probable transporter of a GTP-driven Fe(2+) uptake system.</text>
</comment>
<evidence type="ECO:0000256" key="1">
    <source>
        <dbReference type="ARBA" id="ARBA00004429"/>
    </source>
</evidence>
<keyword evidence="7 14" id="KW-0547">Nucleotide-binding</keyword>
<dbReference type="RefSeq" id="WP_069024206.1">
    <property type="nucleotide sequence ID" value="NZ_LVJZ01000003.1"/>
</dbReference>
<dbReference type="InterPro" id="IPR011642">
    <property type="entry name" value="Gate_dom"/>
</dbReference>
<dbReference type="Pfam" id="PF07664">
    <property type="entry name" value="FeoB_C"/>
    <property type="match status" value="1"/>
</dbReference>
<keyword evidence="3" id="KW-1003">Cell membrane</keyword>
<dbReference type="InterPro" id="IPR027417">
    <property type="entry name" value="P-loop_NTPase"/>
</dbReference>
<feature type="binding site" evidence="14">
    <location>
        <begin position="130"/>
        <end position="133"/>
    </location>
    <ligand>
        <name>GTP</name>
        <dbReference type="ChEBI" id="CHEBI:37565"/>
        <label>1</label>
    </ligand>
</feature>
<organism evidence="18 19">
    <name type="scientific">Candidatus Thiodiazotropha endoloripes</name>
    <dbReference type="NCBI Taxonomy" id="1818881"/>
    <lineage>
        <taxon>Bacteria</taxon>
        <taxon>Pseudomonadati</taxon>
        <taxon>Pseudomonadota</taxon>
        <taxon>Gammaproteobacteria</taxon>
        <taxon>Chromatiales</taxon>
        <taxon>Sedimenticolaceae</taxon>
        <taxon>Candidatus Thiodiazotropha</taxon>
    </lineage>
</organism>
<accession>A0A1E2UNB9</accession>
<keyword evidence="6 16" id="KW-0812">Transmembrane</keyword>
<dbReference type="GO" id="GO:0015093">
    <property type="term" value="F:ferrous iron transmembrane transporter activity"/>
    <property type="evidence" value="ECO:0007669"/>
    <property type="project" value="UniProtKB-UniRule"/>
</dbReference>
<gene>
    <name evidence="18" type="ORF">A3196_05175</name>
</gene>
<dbReference type="Pfam" id="PF07670">
    <property type="entry name" value="Gate"/>
    <property type="match status" value="2"/>
</dbReference>
<dbReference type="InterPro" id="IPR011640">
    <property type="entry name" value="Fe2_transport_prot_B_C"/>
</dbReference>
<keyword evidence="9 16" id="KW-0408">Iron</keyword>
<dbReference type="GO" id="GO:0005525">
    <property type="term" value="F:GTP binding"/>
    <property type="evidence" value="ECO:0007669"/>
    <property type="project" value="UniProtKB-KW"/>
</dbReference>
<dbReference type="InterPro" id="IPR030389">
    <property type="entry name" value="G_FEOB_dom"/>
</dbReference>
<feature type="transmembrane region" description="Helical" evidence="16">
    <location>
        <begin position="719"/>
        <end position="739"/>
    </location>
</feature>
<feature type="transmembrane region" description="Helical" evidence="16">
    <location>
        <begin position="409"/>
        <end position="426"/>
    </location>
</feature>
<keyword evidence="15" id="KW-0479">Metal-binding</keyword>